<dbReference type="PANTHER" id="PTHR40086">
    <property type="entry name" value="PHOSPHOTRANSFERASE YTMP-RELATED"/>
    <property type="match status" value="1"/>
</dbReference>
<feature type="domain" description="Aminoglycoside phosphotransferase" evidence="1">
    <location>
        <begin position="517"/>
        <end position="702"/>
    </location>
</feature>
<evidence type="ECO:0000313" key="2">
    <source>
        <dbReference type="EMBL" id="MEW5290656.1"/>
    </source>
</evidence>
<accession>A0ABV3N4A5</accession>
<evidence type="ECO:0000259" key="1">
    <source>
        <dbReference type="Pfam" id="PF01636"/>
    </source>
</evidence>
<feature type="domain" description="Aminoglycoside phosphotransferase" evidence="1">
    <location>
        <begin position="202"/>
        <end position="376"/>
    </location>
</feature>
<keyword evidence="3" id="KW-1185">Reference proteome</keyword>
<dbReference type="PANTHER" id="PTHR40086:SF1">
    <property type="entry name" value="CELL CYCLE REGULATOR CCRZ"/>
    <property type="match status" value="1"/>
</dbReference>
<evidence type="ECO:0000313" key="3">
    <source>
        <dbReference type="Proteomes" id="UP001554567"/>
    </source>
</evidence>
<name>A0ABV3N4A5_9GAMM</name>
<dbReference type="InterPro" id="IPR002575">
    <property type="entry name" value="Aminoglycoside_PTrfase"/>
</dbReference>
<dbReference type="SUPFAM" id="SSF56112">
    <property type="entry name" value="Protein kinase-like (PK-like)"/>
    <property type="match status" value="2"/>
</dbReference>
<proteinExistence type="predicted"/>
<dbReference type="EMBL" id="JBFKZN010000008">
    <property type="protein sequence ID" value="MEW5290656.1"/>
    <property type="molecule type" value="Genomic_DNA"/>
</dbReference>
<protein>
    <submittedName>
        <fullName evidence="2">Phosphotransferase</fullName>
    </submittedName>
</protein>
<dbReference type="RefSeq" id="WP_367168079.1">
    <property type="nucleotide sequence ID" value="NZ_JBFKZN010000008.1"/>
</dbReference>
<dbReference type="InterPro" id="IPR011009">
    <property type="entry name" value="Kinase-like_dom_sf"/>
</dbReference>
<dbReference type="InterPro" id="IPR052077">
    <property type="entry name" value="CcrZ_PhaseVar_Mediator"/>
</dbReference>
<sequence length="758" mass="85271">MLQDRDAEIVSRDKTLPGLAALLDRHLLLEKLRELPQFASLEMLTTEYLRYKPANSCVACLRLQFADGSGNYLFAKALTAERFRVSWQHPKRQALVTGQHPQAPVALAESAIILTYPQHDRGLPHLWLLSDSSRRDALFHRWLPGLSASADITLKILRYKPERRLLALLSSDGQPRAVLRFASASRYEAMLEGNKLGNATGEIRLLSAPCDYRLLITEWIEGETLCPEQGGHLPEGAAFAIGQQLADLHLREQSHSSETRVHDDIGDVWRVLNTLRMVAPHQEALFSSLLSTLSERMRDDTFHPVIIHGDFSVDQIVRRKTDGRLQLIDWDRSRPGNPAADLASFQARLELQVIEQTLSPEVVRQILAAFHQGYRQQQGVISPHLNDHVALALLQLAVEPFRKRSTGWHGQIVALIRRAQQLMLSVDQSVQPLLDRAKMAGVLQNALGLSAGAKLLAVEALSYKPGRRAVLEYHWYDPAAEHAFSVVAKYRHKGYQPHGFRVQQALWLDGFDHTATVAVPQPRAVMADFSLWLQQKIAGQRMTELLSSGGPDMEHLGYLSGKALATIQQSRVALQAVSATRWTMNDELRVLRQRLRTTAEQRPEWADRILAVARGCEQLAQLMIPSAEGFIHRDFYPAQLLLADRPTDQIVVIDFDLATYGPLALDVGNYLAHVQEQALRETDDENALLQHQQAFISGWQEVSGRPEGQNIAIHTTLALARLIAISLLFPERLNSTGRLLTLCEKKLRRLLRDREQVK</sequence>
<comment type="caution">
    <text evidence="2">The sequence shown here is derived from an EMBL/GenBank/DDBJ whole genome shotgun (WGS) entry which is preliminary data.</text>
</comment>
<organism evidence="2 3">
    <name type="scientific">Erwinia papayae</name>
    <dbReference type="NCBI Taxonomy" id="206499"/>
    <lineage>
        <taxon>Bacteria</taxon>
        <taxon>Pseudomonadati</taxon>
        <taxon>Pseudomonadota</taxon>
        <taxon>Gammaproteobacteria</taxon>
        <taxon>Enterobacterales</taxon>
        <taxon>Erwiniaceae</taxon>
        <taxon>Erwinia</taxon>
    </lineage>
</organism>
<dbReference type="Pfam" id="PF01636">
    <property type="entry name" value="APH"/>
    <property type="match status" value="2"/>
</dbReference>
<reference evidence="2 3" key="1">
    <citation type="submission" date="2024-07" db="EMBL/GenBank/DDBJ databases">
        <authorList>
            <person name="Dulla G.F.J."/>
            <person name="Delorm J.G."/>
        </authorList>
    </citation>
    <scope>NUCLEOTIDE SEQUENCE [LARGE SCALE GENOMIC DNA]</scope>
    <source>
        <strain evidence="2 3">JGD 233</strain>
    </source>
</reference>
<gene>
    <name evidence="2" type="ORF">ABW286_15965</name>
</gene>
<dbReference type="Proteomes" id="UP001554567">
    <property type="component" value="Unassembled WGS sequence"/>
</dbReference>
<dbReference type="Gene3D" id="3.90.1200.10">
    <property type="match status" value="2"/>
</dbReference>